<dbReference type="EMBL" id="BFAD01000002">
    <property type="protein sequence ID" value="GBE79785.1"/>
    <property type="molecule type" value="Genomic_DNA"/>
</dbReference>
<gene>
    <name evidence="2" type="ORF">SCP_0209860</name>
</gene>
<reference evidence="2 3" key="1">
    <citation type="journal article" date="2018" name="Sci. Rep.">
        <title>Genome sequence of the cauliflower mushroom Sparassis crispa (Hanabiratake) and its association with beneficial usage.</title>
        <authorList>
            <person name="Kiyama R."/>
            <person name="Furutani Y."/>
            <person name="Kawaguchi K."/>
            <person name="Nakanishi T."/>
        </authorList>
    </citation>
    <scope>NUCLEOTIDE SEQUENCE [LARGE SCALE GENOMIC DNA]</scope>
</reference>
<feature type="compositionally biased region" description="Basic residues" evidence="1">
    <location>
        <begin position="235"/>
        <end position="252"/>
    </location>
</feature>
<dbReference type="GeneID" id="38776702"/>
<comment type="caution">
    <text evidence="2">The sequence shown here is derived from an EMBL/GenBank/DDBJ whole genome shotgun (WGS) entry which is preliminary data.</text>
</comment>
<feature type="compositionally biased region" description="Polar residues" evidence="1">
    <location>
        <begin position="696"/>
        <end position="708"/>
    </location>
</feature>
<dbReference type="Proteomes" id="UP000287166">
    <property type="component" value="Unassembled WGS sequence"/>
</dbReference>
<dbReference type="RefSeq" id="XP_027610698.1">
    <property type="nucleotide sequence ID" value="XM_027754897.1"/>
</dbReference>
<dbReference type="InParanoid" id="A0A401GCB4"/>
<feature type="region of interest" description="Disordered" evidence="1">
    <location>
        <begin position="427"/>
        <end position="447"/>
    </location>
</feature>
<protein>
    <submittedName>
        <fullName evidence="2">Uncharacterized protein</fullName>
    </submittedName>
</protein>
<evidence type="ECO:0000313" key="2">
    <source>
        <dbReference type="EMBL" id="GBE79785.1"/>
    </source>
</evidence>
<proteinExistence type="predicted"/>
<evidence type="ECO:0000313" key="3">
    <source>
        <dbReference type="Proteomes" id="UP000287166"/>
    </source>
</evidence>
<dbReference type="STRING" id="139825.A0A401GCB4"/>
<dbReference type="AlphaFoldDB" id="A0A401GCB4"/>
<feature type="compositionally biased region" description="Acidic residues" evidence="1">
    <location>
        <begin position="202"/>
        <end position="229"/>
    </location>
</feature>
<dbReference type="OrthoDB" id="2801991at2759"/>
<name>A0A401GCB4_9APHY</name>
<feature type="region of interest" description="Disordered" evidence="1">
    <location>
        <begin position="684"/>
        <end position="714"/>
    </location>
</feature>
<sequence>MVTGVAGLPVLGTKGSPKKFKGSYAEVARFLQHYEWLCAQLNIVTAEDQVENITQYCAQSVRQFMESLPAYVTPDWNAFKRDILTFYDADRDKRRYKVKDLEALVKESRRKPTIKNLGAWQEYSRNFLTVAGWLVNRGHILEVEQSLYFWKGIPRAFRQDLEPCLLAADPNHNMSIPFSMSSVCMKAETILQHNRFDQDQLPSEDEDSSDDLDDSDSDDNSSDSEDSSSAEETHRRKRKDKKKMRSTKKQSSKRVDDSSDDEPEVKKPKTKLSWKRLAVHEKEEVEDLVKQLNRMSLSDPDYGLLYFCACKLDQLVTTVVRKPVVDAPTPAHSVMFVNWTPIYPDIVMNWTASGHRPIGATTGASQNEAKPELQDLDPKIEIKIGDRALDQDDIIELLGLGGLADSTLPPCLSQSHFEALITGLTVLPDTTPQTPGSNTPNSDDSRYMEPAPDLPITYAKDAGLLRSPPLPFSNLSPTAMTCRDDSPARVPLQEREYAMRMSSYTESHLDILPLPEHPILGNLTRDARGKSIYDLLSDAVSQYTQYRQYNMFSSVCLSSPATIVYAPMQTRYGPTHPCVQMMAMQAESHPDGMDRASICYGLAVSFFFGSDTHPPGSFFPTPIVGELFPSPSAGPRFSDDLAEAVGMTQRPQNAESEGNTLNNVSVGTELEPLTDTRFMLITSPPTPVSVTPESSNASSSKDLHSPTTVPAIPAHSPTLTAAPIVPAIIPAASPTVAALNSTQLAAVTDRHTALPLPRNVKKNVSMSPPSTVSLPPYSPTGRAALDLAIKELLAMPDHVLNQPARQLSRSPDTTAPVPLLPILSVKDLLYPPSPSSDIVSPATMIEHQETTEDVEMTDSDTSETISKAEWTAAVALENKSYVLAPYLGVRHDMIQLKNELYVRAKLYTLPFSFDQTNDFRRMFMVTFHAVMSRANIDGLEDSKETKDPIAMCIAAMVRQCRNYSALWYSHIGNPFLWPEEHLALAKA</sequence>
<organism evidence="2 3">
    <name type="scientific">Sparassis crispa</name>
    <dbReference type="NCBI Taxonomy" id="139825"/>
    <lineage>
        <taxon>Eukaryota</taxon>
        <taxon>Fungi</taxon>
        <taxon>Dikarya</taxon>
        <taxon>Basidiomycota</taxon>
        <taxon>Agaricomycotina</taxon>
        <taxon>Agaricomycetes</taxon>
        <taxon>Polyporales</taxon>
        <taxon>Sparassidaceae</taxon>
        <taxon>Sparassis</taxon>
    </lineage>
</organism>
<feature type="compositionally biased region" description="Polar residues" evidence="1">
    <location>
        <begin position="428"/>
        <end position="442"/>
    </location>
</feature>
<evidence type="ECO:0000256" key="1">
    <source>
        <dbReference type="SAM" id="MobiDB-lite"/>
    </source>
</evidence>
<feature type="region of interest" description="Disordered" evidence="1">
    <location>
        <begin position="194"/>
        <end position="272"/>
    </location>
</feature>
<accession>A0A401GCB4</accession>
<keyword evidence="3" id="KW-1185">Reference proteome</keyword>